<gene>
    <name evidence="2" type="ORF">Q361_11378</name>
</gene>
<keyword evidence="3" id="KW-1185">Reference proteome</keyword>
<dbReference type="NCBIfam" id="TIGR04131">
    <property type="entry name" value="Bac_Flav_CTERM"/>
    <property type="match status" value="1"/>
</dbReference>
<keyword evidence="1" id="KW-0732">Signal</keyword>
<comment type="caution">
    <text evidence="2">The sequence shown here is derived from an EMBL/GenBank/DDBJ whole genome shotgun (WGS) entry which is preliminary data.</text>
</comment>
<sequence length="1100" mass="120465">MNKIVIVLLLLFTSLSFAFNLNVTPTNETCSGNGSLSFAVSNTNASGSLTYIIYKLPNTTTPISTQSTTTLSGLVAGDYKVVAQENVGSNVTTQEQTVTIQNQITPLSYTIQNLNQACSNLSSLIINVNSGTAATYAIINGPVLVAAQSSNTFNNLPTGTYTIKVTDVCGAALVQEFTTVSSPTGMSIGNPVVSNSVPNSCTNFNVTNTLSSSTGTMLGYPLTVTYVLHPPGGAPDITYTQTINTGGLTSVDVTQVFPEYLNQSYTYDISVQDSCSQTYASLFTVSHNLLVAHNPIDVICDDKYFTIVVRNFMPPYTINFTTYPAGFNPSSFTSPYPGPYSTETVIFGGENQPTPLGYYEFTVTDACGRVSNYNFSLSQIPRTPSVFGVNDGCVLNTGSIYASVSNSEITSALFTQVPPAYTGALDVSSLITSSGSLILHNLPLGTYTLQLTDSCNDILPPTTITIPAYVDVGLFSQERPGCSTNRSSVSVYSGNAKLTQLKIIQAPTAYSTSLPQDVSFNIVATTGKFYMNDLPPGQYTFEGTDACGFTNQITVTLTGYQITNPALSFIQNCGSFDINLDFQSNGTLNEVYWLQKLIDPATNTWGHPQTNQTYTTGTIPNATNGVLIANHTINYNYAYNGKFRIVRSFDSFYNGSQVNDNSVAQVTKSCFEILTPEFTYNLALQILEIRRMPCSALNGNKDVIISAIGTGPLKYYIIEKNGLPIFIDNGNSNVFEDLPVGVYKFVVEDVCGNSEPRVVDINQLTSIIVYTQPENTLKCTNYIYGNETFNLTSYPQQIIGNQSLSNYNITFYTNAVDAQTATNAIPNVISYDPPTNPFTVYARIVNTILPTCYEITTFDLIVGLEPTLHILPEYKDCELSPITIDASMGNLPTTTYLWSDGSTNPTITITTPGVHNMSVQAFNDYGNEKKCINQKSFVVIISKLPEISNIETVDWTDSNNEISVYTTTNSSSYEYSIDGTHFQSSNTFTGLPAGEYMVYVKDSIGCGIDTQKVWLLDYYRFFTPNNDGKNDLWRIYFSENEPNFKLSIFDRYGKLIKRFVNGSDAWDGTYNGEMLFATDYWFVAERQDGRIHKGHFSLVR</sequence>
<evidence type="ECO:0000313" key="3">
    <source>
        <dbReference type="Proteomes" id="UP000237056"/>
    </source>
</evidence>
<dbReference type="OrthoDB" id="601690at2"/>
<dbReference type="Pfam" id="PF13585">
    <property type="entry name" value="CHU_C"/>
    <property type="match status" value="1"/>
</dbReference>
<evidence type="ECO:0000313" key="2">
    <source>
        <dbReference type="EMBL" id="POS01196.1"/>
    </source>
</evidence>
<feature type="signal peptide" evidence="1">
    <location>
        <begin position="1"/>
        <end position="18"/>
    </location>
</feature>
<name>A0A2S4N670_9FLAO</name>
<protein>
    <submittedName>
        <fullName evidence="2">Gliding motility-associated-like protein</fullName>
    </submittedName>
</protein>
<dbReference type="InterPro" id="IPR026341">
    <property type="entry name" value="T9SS_type_B"/>
</dbReference>
<proteinExistence type="predicted"/>
<dbReference type="Proteomes" id="UP000237056">
    <property type="component" value="Unassembled WGS sequence"/>
</dbReference>
<reference evidence="2 3" key="1">
    <citation type="submission" date="2018-01" db="EMBL/GenBank/DDBJ databases">
        <title>Genomic Encyclopedia of Type Strains, Phase I: the one thousand microbial genomes (KMG-I) project.</title>
        <authorList>
            <person name="Goeker M."/>
        </authorList>
    </citation>
    <scope>NUCLEOTIDE SEQUENCE [LARGE SCALE GENOMIC DNA]</scope>
    <source>
        <strain evidence="2 3">DSM 17960</strain>
    </source>
</reference>
<feature type="chain" id="PRO_5015566274" evidence="1">
    <location>
        <begin position="19"/>
        <end position="1100"/>
    </location>
</feature>
<organism evidence="2 3">
    <name type="scientific">Flavobacterium croceum DSM 17960</name>
    <dbReference type="NCBI Taxonomy" id="1121886"/>
    <lineage>
        <taxon>Bacteria</taxon>
        <taxon>Pseudomonadati</taxon>
        <taxon>Bacteroidota</taxon>
        <taxon>Flavobacteriia</taxon>
        <taxon>Flavobacteriales</taxon>
        <taxon>Flavobacteriaceae</taxon>
        <taxon>Flavobacterium</taxon>
    </lineage>
</organism>
<accession>A0A2S4N670</accession>
<dbReference type="AlphaFoldDB" id="A0A2S4N670"/>
<dbReference type="RefSeq" id="WP_103726685.1">
    <property type="nucleotide sequence ID" value="NZ_PQNY01000013.1"/>
</dbReference>
<evidence type="ECO:0000256" key="1">
    <source>
        <dbReference type="SAM" id="SignalP"/>
    </source>
</evidence>
<dbReference type="EMBL" id="PQNY01000013">
    <property type="protein sequence ID" value="POS01196.1"/>
    <property type="molecule type" value="Genomic_DNA"/>
</dbReference>